<dbReference type="Proteomes" id="UP000276178">
    <property type="component" value="Unassembled WGS sequence"/>
</dbReference>
<keyword evidence="2 4" id="KW-0238">DNA-binding</keyword>
<dbReference type="SUPFAM" id="SSF48498">
    <property type="entry name" value="Tetracyclin repressor-like, C-terminal domain"/>
    <property type="match status" value="1"/>
</dbReference>
<keyword evidence="1" id="KW-0805">Transcription regulation</keyword>
<dbReference type="Proteomes" id="UP000317180">
    <property type="component" value="Unassembled WGS sequence"/>
</dbReference>
<accession>A0A3M8B9N9</accession>
<dbReference type="GO" id="GO:0000976">
    <property type="term" value="F:transcription cis-regulatory region binding"/>
    <property type="evidence" value="ECO:0007669"/>
    <property type="project" value="TreeGrafter"/>
</dbReference>
<dbReference type="PRINTS" id="PR00455">
    <property type="entry name" value="HTHTETR"/>
</dbReference>
<dbReference type="PROSITE" id="PS50977">
    <property type="entry name" value="HTH_TETR_2"/>
    <property type="match status" value="1"/>
</dbReference>
<dbReference type="RefSeq" id="WP_005828492.1">
    <property type="nucleotide sequence ID" value="NZ_BJOD01000025.1"/>
</dbReference>
<proteinExistence type="predicted"/>
<dbReference type="InterPro" id="IPR009057">
    <property type="entry name" value="Homeodomain-like_sf"/>
</dbReference>
<evidence type="ECO:0000313" key="9">
    <source>
        <dbReference type="Proteomes" id="UP000317180"/>
    </source>
</evidence>
<keyword evidence="9" id="KW-1185">Reference proteome</keyword>
<comment type="caution">
    <text evidence="7">The sequence shown here is derived from an EMBL/GenBank/DDBJ whole genome shotgun (WGS) entry which is preliminary data.</text>
</comment>
<evidence type="ECO:0000313" key="7">
    <source>
        <dbReference type="EMBL" id="RNB60002.1"/>
    </source>
</evidence>
<dbReference type="GeneID" id="82810596"/>
<dbReference type="OrthoDB" id="2373640at2"/>
<dbReference type="AlphaFoldDB" id="A0A3M8B9N9"/>
<dbReference type="PANTHER" id="PTHR30055">
    <property type="entry name" value="HTH-TYPE TRANSCRIPTIONAL REGULATOR RUTR"/>
    <property type="match status" value="1"/>
</dbReference>
<dbReference type="PANTHER" id="PTHR30055:SF234">
    <property type="entry name" value="HTH-TYPE TRANSCRIPTIONAL REGULATOR BETI"/>
    <property type="match status" value="1"/>
</dbReference>
<evidence type="ECO:0000313" key="6">
    <source>
        <dbReference type="EMBL" id="GED26545.1"/>
    </source>
</evidence>
<organism evidence="7 8">
    <name type="scientific">Brevibacillus agri</name>
    <dbReference type="NCBI Taxonomy" id="51101"/>
    <lineage>
        <taxon>Bacteria</taxon>
        <taxon>Bacillati</taxon>
        <taxon>Bacillota</taxon>
        <taxon>Bacilli</taxon>
        <taxon>Bacillales</taxon>
        <taxon>Paenibacillaceae</taxon>
        <taxon>Brevibacillus</taxon>
    </lineage>
</organism>
<dbReference type="InterPro" id="IPR050109">
    <property type="entry name" value="HTH-type_TetR-like_transc_reg"/>
</dbReference>
<evidence type="ECO:0000256" key="3">
    <source>
        <dbReference type="ARBA" id="ARBA00023163"/>
    </source>
</evidence>
<evidence type="ECO:0000313" key="8">
    <source>
        <dbReference type="Proteomes" id="UP000276178"/>
    </source>
</evidence>
<feature type="DNA-binding region" description="H-T-H motif" evidence="4">
    <location>
        <begin position="36"/>
        <end position="55"/>
    </location>
</feature>
<name>A0A3M8B9N9_9BACL</name>
<keyword evidence="3" id="KW-0804">Transcription</keyword>
<dbReference type="EMBL" id="BJOD01000025">
    <property type="protein sequence ID" value="GED26545.1"/>
    <property type="molecule type" value="Genomic_DNA"/>
</dbReference>
<evidence type="ECO:0000259" key="5">
    <source>
        <dbReference type="PROSITE" id="PS50977"/>
    </source>
</evidence>
<evidence type="ECO:0000256" key="2">
    <source>
        <dbReference type="ARBA" id="ARBA00023125"/>
    </source>
</evidence>
<dbReference type="EMBL" id="RHHN01000010">
    <property type="protein sequence ID" value="RNB60002.1"/>
    <property type="molecule type" value="Genomic_DNA"/>
</dbReference>
<dbReference type="InterPro" id="IPR036271">
    <property type="entry name" value="Tet_transcr_reg_TetR-rel_C_sf"/>
</dbReference>
<feature type="domain" description="HTH tetR-type" evidence="5">
    <location>
        <begin position="13"/>
        <end position="73"/>
    </location>
</feature>
<gene>
    <name evidence="6" type="ORF">BAG01nite_26470</name>
    <name evidence="7" type="ORF">EB820_03270</name>
</gene>
<dbReference type="InterPro" id="IPR001647">
    <property type="entry name" value="HTH_TetR"/>
</dbReference>
<dbReference type="Gene3D" id="1.10.357.10">
    <property type="entry name" value="Tetracycline Repressor, domain 2"/>
    <property type="match status" value="1"/>
</dbReference>
<reference evidence="6 9" key="2">
    <citation type="submission" date="2019-06" db="EMBL/GenBank/DDBJ databases">
        <title>Whole genome shotgun sequence of Brevibacillus agri NBRC 15538.</title>
        <authorList>
            <person name="Hosoyama A."/>
            <person name="Uohara A."/>
            <person name="Ohji S."/>
            <person name="Ichikawa N."/>
        </authorList>
    </citation>
    <scope>NUCLEOTIDE SEQUENCE [LARGE SCALE GENOMIC DNA]</scope>
    <source>
        <strain evidence="6 9">NBRC 15538</strain>
    </source>
</reference>
<dbReference type="GO" id="GO:0003700">
    <property type="term" value="F:DNA-binding transcription factor activity"/>
    <property type="evidence" value="ECO:0007669"/>
    <property type="project" value="TreeGrafter"/>
</dbReference>
<dbReference type="Pfam" id="PF00440">
    <property type="entry name" value="TetR_N"/>
    <property type="match status" value="1"/>
</dbReference>
<reference evidence="7 8" key="1">
    <citation type="submission" date="2018-10" db="EMBL/GenBank/DDBJ databases">
        <title>Phylogenomics of Brevibacillus.</title>
        <authorList>
            <person name="Dunlap C."/>
        </authorList>
    </citation>
    <scope>NUCLEOTIDE SEQUENCE [LARGE SCALE GENOMIC DNA]</scope>
    <source>
        <strain evidence="7 8">NRRL NRS 1219</strain>
    </source>
</reference>
<dbReference type="SUPFAM" id="SSF46689">
    <property type="entry name" value="Homeodomain-like"/>
    <property type="match status" value="1"/>
</dbReference>
<evidence type="ECO:0000256" key="4">
    <source>
        <dbReference type="PROSITE-ProRule" id="PRU00335"/>
    </source>
</evidence>
<protein>
    <submittedName>
        <fullName evidence="7">TetR/AcrR family transcriptional regulator</fullName>
    </submittedName>
</protein>
<evidence type="ECO:0000256" key="1">
    <source>
        <dbReference type="ARBA" id="ARBA00023015"/>
    </source>
</evidence>
<sequence>MPRSKEQNEEIRAQRKEAIMQGALAVYVEKGYAAADIKDVAERAGVARGLVYYYYKDKRSLFRDLFVHMFQLSNKHTRHHFSQEGTATELCRQFAHVMFHNLFESSVHVMFFFRMRHDLRELFTGDELKTLLWRDNNLQVLVETLRRGMETGDIRRMEPELLAEQYWGAMMHAMGFLQRKKRSLLAEGHDMEQVKQLLSPDIEAATESCVAMVRA</sequence>